<evidence type="ECO:0000256" key="1">
    <source>
        <dbReference type="SAM" id="Phobius"/>
    </source>
</evidence>
<accession>A0A6J4PUG9</accession>
<dbReference type="EMBL" id="CADCTY010002425">
    <property type="protein sequence ID" value="CAA9422182.1"/>
    <property type="molecule type" value="Genomic_DNA"/>
</dbReference>
<reference evidence="2" key="1">
    <citation type="submission" date="2020-02" db="EMBL/GenBank/DDBJ databases">
        <authorList>
            <person name="Meier V. D."/>
        </authorList>
    </citation>
    <scope>NUCLEOTIDE SEQUENCE</scope>
    <source>
        <strain evidence="2">AVDCRST_MAG94</strain>
    </source>
</reference>
<sequence>MSDELQPVAATSEPPVAVKREAGKLGSYLFALIVSLFLGYQCVAADKNNREVPALTFLSCFTLIGTALGVTVDPGAIGQFFVSSRKS</sequence>
<feature type="transmembrane region" description="Helical" evidence="1">
    <location>
        <begin position="55"/>
        <end position="82"/>
    </location>
</feature>
<feature type="transmembrane region" description="Helical" evidence="1">
    <location>
        <begin position="25"/>
        <end position="43"/>
    </location>
</feature>
<name>A0A6J4PUG9_9CYAN</name>
<organism evidence="2">
    <name type="scientific">uncultured Leptolyngbya sp</name>
    <dbReference type="NCBI Taxonomy" id="332963"/>
    <lineage>
        <taxon>Bacteria</taxon>
        <taxon>Bacillati</taxon>
        <taxon>Cyanobacteriota</taxon>
        <taxon>Cyanophyceae</taxon>
        <taxon>Leptolyngbyales</taxon>
        <taxon>Leptolyngbyaceae</taxon>
        <taxon>Leptolyngbya group</taxon>
        <taxon>Leptolyngbya</taxon>
        <taxon>environmental samples</taxon>
    </lineage>
</organism>
<dbReference type="AlphaFoldDB" id="A0A6J4PUG9"/>
<proteinExistence type="predicted"/>
<keyword evidence="1" id="KW-0812">Transmembrane</keyword>
<gene>
    <name evidence="2" type="ORF">AVDCRST_MAG94-7069</name>
</gene>
<keyword evidence="1" id="KW-1133">Transmembrane helix</keyword>
<protein>
    <submittedName>
        <fullName evidence="2">Uncharacterized protein</fullName>
    </submittedName>
</protein>
<evidence type="ECO:0000313" key="2">
    <source>
        <dbReference type="EMBL" id="CAA9422182.1"/>
    </source>
</evidence>
<keyword evidence="1" id="KW-0472">Membrane</keyword>